<dbReference type="InterPro" id="IPR036196">
    <property type="entry name" value="Ptyr_pPase_sf"/>
</dbReference>
<dbReference type="EMBL" id="CP120682">
    <property type="protein sequence ID" value="WKN38664.1"/>
    <property type="molecule type" value="Genomic_DNA"/>
</dbReference>
<gene>
    <name evidence="3" type="ORF">K4G66_08110</name>
</gene>
<dbReference type="InterPro" id="IPR001763">
    <property type="entry name" value="Rhodanese-like_dom"/>
</dbReference>
<proteinExistence type="predicted"/>
<evidence type="ECO:0000313" key="3">
    <source>
        <dbReference type="EMBL" id="WKN38664.1"/>
    </source>
</evidence>
<accession>A0AA49JH95</accession>
<reference evidence="3" key="1">
    <citation type="journal article" date="2023" name="Comput. Struct. Biotechnol. J.">
        <title>Discovery of a novel marine Bacteroidetes with a rich repertoire of carbohydrate-active enzymes.</title>
        <authorList>
            <person name="Chen B."/>
            <person name="Liu G."/>
            <person name="Chen Q."/>
            <person name="Wang H."/>
            <person name="Liu L."/>
            <person name="Tang K."/>
        </authorList>
    </citation>
    <scope>NUCLEOTIDE SEQUENCE</scope>
    <source>
        <strain evidence="3">TK19036</strain>
    </source>
</reference>
<name>A0AA49JH95_9BACT</name>
<dbReference type="AlphaFoldDB" id="A0AA49JH95"/>
<reference evidence="3" key="2">
    <citation type="journal article" date="2024" name="Antonie Van Leeuwenhoek">
        <title>Roseihalotalea indica gen. nov., sp. nov., a halophilic Bacteroidetes from mesopelagic Southwest Indian Ocean with higher carbohydrate metabolic potential.</title>
        <authorList>
            <person name="Chen B."/>
            <person name="Zhang M."/>
            <person name="Lin D."/>
            <person name="Ye J."/>
            <person name="Tang K."/>
        </authorList>
    </citation>
    <scope>NUCLEOTIDE SEQUENCE</scope>
    <source>
        <strain evidence="3">TK19036</strain>
    </source>
</reference>
<dbReference type="InterPro" id="IPR023485">
    <property type="entry name" value="Ptyr_pPase"/>
</dbReference>
<sequence length="240" mass="26769">MKILLSTLALSGIILVVLAAIFPFKRPDTTLNKTVMHYIQEAEKGFNNIPEERKESLKELAQFVQKKTQAGEEAQLIFICTHNSRRSHMGQLWANVAAHHYQIPQVQTYSGGTEATAFNPRAVAALERAGMKIKKISDGENPRYHITFASDVPAQEAFSKKYDDPANPGQGFAAIMTCSQADEACPYVPGAELRLSLPYEDPKEADGTPQEANRYDERSQQIATEMLYCFSQVQPKMQAE</sequence>
<evidence type="ECO:0000259" key="2">
    <source>
        <dbReference type="PROSITE" id="PS50206"/>
    </source>
</evidence>
<dbReference type="SUPFAM" id="SSF52788">
    <property type="entry name" value="Phosphotyrosine protein phosphatases I"/>
    <property type="match status" value="1"/>
</dbReference>
<dbReference type="PROSITE" id="PS50206">
    <property type="entry name" value="RHODANESE_3"/>
    <property type="match status" value="1"/>
</dbReference>
<organism evidence="3">
    <name type="scientific">Roseihalotalea indica</name>
    <dbReference type="NCBI Taxonomy" id="2867963"/>
    <lineage>
        <taxon>Bacteria</taxon>
        <taxon>Pseudomonadati</taxon>
        <taxon>Bacteroidota</taxon>
        <taxon>Cytophagia</taxon>
        <taxon>Cytophagales</taxon>
        <taxon>Catalimonadaceae</taxon>
        <taxon>Roseihalotalea</taxon>
    </lineage>
</organism>
<keyword evidence="1" id="KW-0059">Arsenical resistance</keyword>
<dbReference type="SMART" id="SM00226">
    <property type="entry name" value="LMWPc"/>
    <property type="match status" value="1"/>
</dbReference>
<protein>
    <submittedName>
        <fullName evidence="3">Protein-tyrosine-phosphatase</fullName>
    </submittedName>
</protein>
<dbReference type="PANTHER" id="PTHR43428:SF1">
    <property type="entry name" value="ARSENATE REDUCTASE"/>
    <property type="match status" value="1"/>
</dbReference>
<dbReference type="PANTHER" id="PTHR43428">
    <property type="entry name" value="ARSENATE REDUCTASE"/>
    <property type="match status" value="1"/>
</dbReference>
<dbReference type="GO" id="GO:0046685">
    <property type="term" value="P:response to arsenic-containing substance"/>
    <property type="evidence" value="ECO:0007669"/>
    <property type="project" value="UniProtKB-KW"/>
</dbReference>
<dbReference type="Gene3D" id="3.40.50.2300">
    <property type="match status" value="1"/>
</dbReference>
<evidence type="ECO:0000256" key="1">
    <source>
        <dbReference type="ARBA" id="ARBA00022849"/>
    </source>
</evidence>
<feature type="domain" description="Rhodanese" evidence="2">
    <location>
        <begin position="46"/>
        <end position="125"/>
    </location>
</feature>